<dbReference type="SUPFAM" id="SSF52374">
    <property type="entry name" value="Nucleotidylyl transferase"/>
    <property type="match status" value="1"/>
</dbReference>
<keyword evidence="9 11" id="KW-0067">ATP-binding</keyword>
<comment type="similarity">
    <text evidence="11">Belongs to the ribF family.</text>
</comment>
<evidence type="ECO:0000256" key="9">
    <source>
        <dbReference type="ARBA" id="ARBA00022840"/>
    </source>
</evidence>
<name>A0ABV8B826_9BACI</name>
<dbReference type="CDD" id="cd02064">
    <property type="entry name" value="FAD_synthetase_N"/>
    <property type="match status" value="1"/>
</dbReference>
<comment type="catalytic activity">
    <reaction evidence="11">
        <text>riboflavin + ATP = FMN + ADP + H(+)</text>
        <dbReference type="Rhea" id="RHEA:14357"/>
        <dbReference type="ChEBI" id="CHEBI:15378"/>
        <dbReference type="ChEBI" id="CHEBI:30616"/>
        <dbReference type="ChEBI" id="CHEBI:57986"/>
        <dbReference type="ChEBI" id="CHEBI:58210"/>
        <dbReference type="ChEBI" id="CHEBI:456216"/>
        <dbReference type="EC" id="2.7.1.26"/>
    </reaction>
</comment>
<dbReference type="InterPro" id="IPR002606">
    <property type="entry name" value="Riboflavin_kinase_bac"/>
</dbReference>
<dbReference type="InterPro" id="IPR015864">
    <property type="entry name" value="FAD_synthase"/>
</dbReference>
<comment type="catalytic activity">
    <reaction evidence="10 11">
        <text>FMN + ATP + H(+) = FAD + diphosphate</text>
        <dbReference type="Rhea" id="RHEA:17237"/>
        <dbReference type="ChEBI" id="CHEBI:15378"/>
        <dbReference type="ChEBI" id="CHEBI:30616"/>
        <dbReference type="ChEBI" id="CHEBI:33019"/>
        <dbReference type="ChEBI" id="CHEBI:57692"/>
        <dbReference type="ChEBI" id="CHEBI:58210"/>
        <dbReference type="EC" id="2.7.7.2"/>
    </reaction>
</comment>
<keyword evidence="8 11" id="KW-0274">FAD</keyword>
<keyword evidence="7 11" id="KW-0547">Nucleotide-binding</keyword>
<evidence type="ECO:0000313" key="13">
    <source>
        <dbReference type="EMBL" id="MFC3885541.1"/>
    </source>
</evidence>
<dbReference type="InterPro" id="IPR014729">
    <property type="entry name" value="Rossmann-like_a/b/a_fold"/>
</dbReference>
<comment type="pathway">
    <text evidence="2 11">Cofactor biosynthesis; FMN biosynthesis; FMN from riboflavin (ATP route): step 1/1.</text>
</comment>
<dbReference type="PANTHER" id="PTHR22749">
    <property type="entry name" value="RIBOFLAVIN KINASE/FMN ADENYLYLTRANSFERASE"/>
    <property type="match status" value="1"/>
</dbReference>
<evidence type="ECO:0000256" key="5">
    <source>
        <dbReference type="ARBA" id="ARBA00022679"/>
    </source>
</evidence>
<dbReference type="EC" id="2.7.1.26" evidence="11"/>
<keyword evidence="14" id="KW-1185">Reference proteome</keyword>
<comment type="caution">
    <text evidence="13">The sequence shown here is derived from an EMBL/GenBank/DDBJ whole genome shotgun (WGS) entry which is preliminary data.</text>
</comment>
<feature type="domain" description="FAD synthetase" evidence="12">
    <location>
        <begin position="13"/>
        <end position="165"/>
    </location>
</feature>
<reference evidence="14" key="1">
    <citation type="journal article" date="2019" name="Int. J. Syst. Evol. Microbiol.">
        <title>The Global Catalogue of Microorganisms (GCM) 10K type strain sequencing project: providing services to taxonomists for standard genome sequencing and annotation.</title>
        <authorList>
            <consortium name="The Broad Institute Genomics Platform"/>
            <consortium name="The Broad Institute Genome Sequencing Center for Infectious Disease"/>
            <person name="Wu L."/>
            <person name="Ma J."/>
        </authorList>
    </citation>
    <scope>NUCLEOTIDE SEQUENCE [LARGE SCALE GENOMIC DNA]</scope>
    <source>
        <strain evidence="14">CCUG 61889</strain>
    </source>
</reference>
<keyword evidence="11" id="KW-0418">Kinase</keyword>
<keyword evidence="4 11" id="KW-0288">FMN</keyword>
<dbReference type="EMBL" id="JBHRZT010000072">
    <property type="protein sequence ID" value="MFC3885541.1"/>
    <property type="molecule type" value="Genomic_DNA"/>
</dbReference>
<dbReference type="PIRSF" id="PIRSF004491">
    <property type="entry name" value="FAD_Synth"/>
    <property type="match status" value="1"/>
</dbReference>
<keyword evidence="3 11" id="KW-0285">Flavoprotein</keyword>
<evidence type="ECO:0000256" key="4">
    <source>
        <dbReference type="ARBA" id="ARBA00022643"/>
    </source>
</evidence>
<evidence type="ECO:0000256" key="6">
    <source>
        <dbReference type="ARBA" id="ARBA00022695"/>
    </source>
</evidence>
<protein>
    <recommendedName>
        <fullName evidence="11">Riboflavin biosynthesis protein</fullName>
    </recommendedName>
    <domain>
        <recommendedName>
            <fullName evidence="11">Riboflavin kinase</fullName>
            <ecNumber evidence="11">2.7.1.26</ecNumber>
        </recommendedName>
        <alternativeName>
            <fullName evidence="11">Flavokinase</fullName>
        </alternativeName>
    </domain>
    <domain>
        <recommendedName>
            <fullName evidence="11">FMN adenylyltransferase</fullName>
            <ecNumber evidence="11">2.7.7.2</ecNumber>
        </recommendedName>
        <alternativeName>
            <fullName evidence="11">FAD pyrophosphorylase</fullName>
        </alternativeName>
        <alternativeName>
            <fullName evidence="11">FAD synthase</fullName>
        </alternativeName>
    </domain>
</protein>
<proteinExistence type="inferred from homology"/>
<dbReference type="Proteomes" id="UP001595752">
    <property type="component" value="Unassembled WGS sequence"/>
</dbReference>
<organism evidence="13 14">
    <name type="scientific">Bacillus songklensis</name>
    <dbReference type="NCBI Taxonomy" id="1069116"/>
    <lineage>
        <taxon>Bacteria</taxon>
        <taxon>Bacillati</taxon>
        <taxon>Bacillota</taxon>
        <taxon>Bacilli</taxon>
        <taxon>Bacillales</taxon>
        <taxon>Bacillaceae</taxon>
        <taxon>Bacillus</taxon>
    </lineage>
</organism>
<dbReference type="RefSeq" id="WP_377918663.1">
    <property type="nucleotide sequence ID" value="NZ_JBHRZT010000072.1"/>
</dbReference>
<evidence type="ECO:0000259" key="12">
    <source>
        <dbReference type="Pfam" id="PF06574"/>
    </source>
</evidence>
<sequence length="285" mass="32226">MYLTHCPDFSLPQPEPCVIAMGFFDGVHIGHQQVIATAKKIAEKRKVKLAVMTFFPHPKEVLSHGKARMAYLTPIETKGENFARLGVDKLYVIKFDMNFAELSPKEFINKYVVGLGAVHVVAGFDFTYGYRGQGNMETISADGNGCFQVTTVSKLEHGGRKISSTLIRELLSKGDVGDIAPYLGDFYETRGEVLLYSRSQKRGSLKAEISTYPYYTLPADGFYEIEAHVENHVYHGVSHVRSKRGGSITMEIELFYLRKNIRDWTIKIKWLNRLSESKKVKMKAN</sequence>
<dbReference type="Pfam" id="PF06574">
    <property type="entry name" value="FAD_syn"/>
    <property type="match status" value="1"/>
</dbReference>
<evidence type="ECO:0000256" key="11">
    <source>
        <dbReference type="PIRNR" id="PIRNR004491"/>
    </source>
</evidence>
<keyword evidence="5 11" id="KW-0808">Transferase</keyword>
<evidence type="ECO:0000256" key="8">
    <source>
        <dbReference type="ARBA" id="ARBA00022827"/>
    </source>
</evidence>
<keyword evidence="6 11" id="KW-0548">Nucleotidyltransferase</keyword>
<evidence type="ECO:0000313" key="14">
    <source>
        <dbReference type="Proteomes" id="UP001595752"/>
    </source>
</evidence>
<comment type="pathway">
    <text evidence="1 11">Cofactor biosynthesis; FAD biosynthesis; FAD from FMN: step 1/1.</text>
</comment>
<evidence type="ECO:0000256" key="10">
    <source>
        <dbReference type="ARBA" id="ARBA00049494"/>
    </source>
</evidence>
<dbReference type="EC" id="2.7.7.2" evidence="11"/>
<accession>A0ABV8B826</accession>
<gene>
    <name evidence="13" type="ORF">ACFOU2_19515</name>
</gene>
<evidence type="ECO:0000256" key="1">
    <source>
        <dbReference type="ARBA" id="ARBA00004726"/>
    </source>
</evidence>
<evidence type="ECO:0000256" key="3">
    <source>
        <dbReference type="ARBA" id="ARBA00022630"/>
    </source>
</evidence>
<dbReference type="Gene3D" id="3.40.50.620">
    <property type="entry name" value="HUPs"/>
    <property type="match status" value="1"/>
</dbReference>
<evidence type="ECO:0000256" key="7">
    <source>
        <dbReference type="ARBA" id="ARBA00022741"/>
    </source>
</evidence>
<dbReference type="PANTHER" id="PTHR22749:SF6">
    <property type="entry name" value="RIBOFLAVIN KINASE"/>
    <property type="match status" value="1"/>
</dbReference>
<dbReference type="InterPro" id="IPR023468">
    <property type="entry name" value="Riboflavin_kinase"/>
</dbReference>
<evidence type="ECO:0000256" key="2">
    <source>
        <dbReference type="ARBA" id="ARBA00005201"/>
    </source>
</evidence>